<accession>A0A9P7UQA1</accession>
<evidence type="ECO:0000313" key="2">
    <source>
        <dbReference type="EMBL" id="KAG7090497.1"/>
    </source>
</evidence>
<feature type="region of interest" description="Disordered" evidence="1">
    <location>
        <begin position="1"/>
        <end position="26"/>
    </location>
</feature>
<dbReference type="GeneID" id="66078686"/>
<gene>
    <name evidence="2" type="ORF">E1B28_009610</name>
</gene>
<dbReference type="AlphaFoldDB" id="A0A9P7UQA1"/>
<protein>
    <submittedName>
        <fullName evidence="2">Uncharacterized protein</fullName>
    </submittedName>
</protein>
<organism evidence="2 3">
    <name type="scientific">Marasmius oreades</name>
    <name type="common">fairy-ring Marasmius</name>
    <dbReference type="NCBI Taxonomy" id="181124"/>
    <lineage>
        <taxon>Eukaryota</taxon>
        <taxon>Fungi</taxon>
        <taxon>Dikarya</taxon>
        <taxon>Basidiomycota</taxon>
        <taxon>Agaricomycotina</taxon>
        <taxon>Agaricomycetes</taxon>
        <taxon>Agaricomycetidae</taxon>
        <taxon>Agaricales</taxon>
        <taxon>Marasmiineae</taxon>
        <taxon>Marasmiaceae</taxon>
        <taxon>Marasmius</taxon>
    </lineage>
</organism>
<proteinExistence type="predicted"/>
<dbReference type="EMBL" id="CM032186">
    <property type="protein sequence ID" value="KAG7090497.1"/>
    <property type="molecule type" value="Genomic_DNA"/>
</dbReference>
<name>A0A9P7UQA1_9AGAR</name>
<evidence type="ECO:0000313" key="3">
    <source>
        <dbReference type="Proteomes" id="UP001049176"/>
    </source>
</evidence>
<evidence type="ECO:0000256" key="1">
    <source>
        <dbReference type="SAM" id="MobiDB-lite"/>
    </source>
</evidence>
<dbReference type="Proteomes" id="UP001049176">
    <property type="component" value="Chromosome 6"/>
</dbReference>
<reference evidence="2" key="1">
    <citation type="journal article" date="2021" name="Genome Biol. Evol.">
        <title>The assembled and annotated genome of the fairy-ring fungus Marasmius oreades.</title>
        <authorList>
            <person name="Hiltunen M."/>
            <person name="Ament-Velasquez S.L."/>
            <person name="Johannesson H."/>
        </authorList>
    </citation>
    <scope>NUCLEOTIDE SEQUENCE</scope>
    <source>
        <strain evidence="2">03SP1</strain>
    </source>
</reference>
<dbReference type="RefSeq" id="XP_043006967.1">
    <property type="nucleotide sequence ID" value="XM_043154512.1"/>
</dbReference>
<comment type="caution">
    <text evidence="2">The sequence shown here is derived from an EMBL/GenBank/DDBJ whole genome shotgun (WGS) entry which is preliminary data.</text>
</comment>
<dbReference type="OrthoDB" id="3066663at2759"/>
<sequence length="166" mass="18546">MSVTVEAFTITTLPSPPPSPSLPSQTPLTCTGANSTVTDLKPSPKAVINGIAPHVFDERKTRPQGRGSGSSRRCHRRLQYIQKQYPRIESSPLHVSRSYTFEDLQVQAQVEFIVTDTKKAVNDSPMKNELKSAGVRLTRSRSWNLLKIHVDVHAFKSFGKLLKHRV</sequence>
<dbReference type="KEGG" id="more:E1B28_009610"/>
<keyword evidence="3" id="KW-1185">Reference proteome</keyword>